<dbReference type="Pfam" id="PF08264">
    <property type="entry name" value="Anticodon_1"/>
    <property type="match status" value="1"/>
</dbReference>
<dbReference type="InterPro" id="IPR009008">
    <property type="entry name" value="Val/Leu/Ile-tRNA-synth_edit"/>
</dbReference>
<feature type="domain" description="Methionyl/Valyl/Leucyl/Isoleucyl-tRNA synthetase anticodon-binding" evidence="12">
    <location>
        <begin position="680"/>
        <end position="797"/>
    </location>
</feature>
<dbReference type="eggNOG" id="COG0495">
    <property type="taxonomic scope" value="Bacteria"/>
</dbReference>
<keyword evidence="3 9" id="KW-0436">Ligase</keyword>
<dbReference type="SUPFAM" id="SSF47323">
    <property type="entry name" value="Anticodon-binding domain of a subclass of class I aminoacyl-tRNA synthetases"/>
    <property type="match status" value="1"/>
</dbReference>
<dbReference type="AlphaFoldDB" id="A0A074M2W8"/>
<dbReference type="InterPro" id="IPR001412">
    <property type="entry name" value="aa-tRNA-synth_I_CS"/>
</dbReference>
<dbReference type="OrthoDB" id="9810365at2"/>
<evidence type="ECO:0000313" key="16">
    <source>
        <dbReference type="Proteomes" id="UP000027647"/>
    </source>
</evidence>
<evidence type="ECO:0000259" key="11">
    <source>
        <dbReference type="Pfam" id="PF00133"/>
    </source>
</evidence>
<dbReference type="GO" id="GO:0002161">
    <property type="term" value="F:aminoacyl-tRNA deacylase activity"/>
    <property type="evidence" value="ECO:0007669"/>
    <property type="project" value="InterPro"/>
</dbReference>
<keyword evidence="7 9" id="KW-0030">Aminoacyl-tRNA synthetase</keyword>
<dbReference type="InterPro" id="IPR015413">
    <property type="entry name" value="Methionyl/Leucyl_tRNA_Synth"/>
</dbReference>
<dbReference type="InterPro" id="IPR025709">
    <property type="entry name" value="Leu_tRNA-synth_edit"/>
</dbReference>
<comment type="similarity">
    <text evidence="1 9 10">Belongs to the class-I aminoacyl-tRNA synthetase family.</text>
</comment>
<evidence type="ECO:0000256" key="5">
    <source>
        <dbReference type="ARBA" id="ARBA00022840"/>
    </source>
</evidence>
<dbReference type="InterPro" id="IPR002302">
    <property type="entry name" value="Leu-tRNA-ligase"/>
</dbReference>
<evidence type="ECO:0000259" key="13">
    <source>
        <dbReference type="Pfam" id="PF09334"/>
    </source>
</evidence>
<dbReference type="InterPro" id="IPR002300">
    <property type="entry name" value="aa-tRNA-synth_Ia"/>
</dbReference>
<dbReference type="Gene3D" id="3.10.20.590">
    <property type="match status" value="1"/>
</dbReference>
<evidence type="ECO:0000259" key="12">
    <source>
        <dbReference type="Pfam" id="PF08264"/>
    </source>
</evidence>
<dbReference type="CDD" id="cd00812">
    <property type="entry name" value="LeuRS_core"/>
    <property type="match status" value="1"/>
</dbReference>
<dbReference type="FunFam" id="1.10.730.10:FF:000002">
    <property type="entry name" value="Leucine--tRNA ligase"/>
    <property type="match status" value="1"/>
</dbReference>
<feature type="domain" description="Leucyl-tRNA synthetase editing" evidence="14">
    <location>
        <begin position="222"/>
        <end position="403"/>
    </location>
</feature>
<evidence type="ECO:0000256" key="1">
    <source>
        <dbReference type="ARBA" id="ARBA00005594"/>
    </source>
</evidence>
<gene>
    <name evidence="9" type="primary">leuS</name>
    <name evidence="15" type="ORF">EH31_15535</name>
</gene>
<dbReference type="InterPro" id="IPR013155">
    <property type="entry name" value="M/V/L/I-tRNA-synth_anticd-bd"/>
</dbReference>
<dbReference type="SUPFAM" id="SSF52374">
    <property type="entry name" value="Nucleotidylyl transferase"/>
    <property type="match status" value="1"/>
</dbReference>
<dbReference type="PRINTS" id="PR00985">
    <property type="entry name" value="TRNASYNTHLEU"/>
</dbReference>
<feature type="short sequence motif" description="'KMSKS' region" evidence="9">
    <location>
        <begin position="611"/>
        <end position="615"/>
    </location>
</feature>
<keyword evidence="4 9" id="KW-0547">Nucleotide-binding</keyword>
<dbReference type="Pfam" id="PF00133">
    <property type="entry name" value="tRNA-synt_1"/>
    <property type="match status" value="2"/>
</dbReference>
<dbReference type="PANTHER" id="PTHR43740">
    <property type="entry name" value="LEUCYL-TRNA SYNTHETASE"/>
    <property type="match status" value="1"/>
</dbReference>
<dbReference type="NCBIfam" id="TIGR00396">
    <property type="entry name" value="leuS_bact"/>
    <property type="match status" value="1"/>
</dbReference>
<dbReference type="STRING" id="1044.EH31_15535"/>
<dbReference type="HAMAP" id="MF_00049_B">
    <property type="entry name" value="Leu_tRNA_synth_B"/>
    <property type="match status" value="1"/>
</dbReference>
<dbReference type="GO" id="GO:0005829">
    <property type="term" value="C:cytosol"/>
    <property type="evidence" value="ECO:0007669"/>
    <property type="project" value="TreeGrafter"/>
</dbReference>
<keyword evidence="5 9" id="KW-0067">ATP-binding</keyword>
<comment type="caution">
    <text evidence="15">The sequence shown here is derived from an EMBL/GenBank/DDBJ whole genome shotgun (WGS) entry which is preliminary data.</text>
</comment>
<evidence type="ECO:0000256" key="4">
    <source>
        <dbReference type="ARBA" id="ARBA00022741"/>
    </source>
</evidence>
<dbReference type="Proteomes" id="UP000027647">
    <property type="component" value="Unassembled WGS sequence"/>
</dbReference>
<proteinExistence type="inferred from homology"/>
<evidence type="ECO:0000256" key="9">
    <source>
        <dbReference type="HAMAP-Rule" id="MF_00049"/>
    </source>
</evidence>
<dbReference type="PROSITE" id="PS00178">
    <property type="entry name" value="AA_TRNA_LIGASE_I"/>
    <property type="match status" value="1"/>
</dbReference>
<accession>A0A074M2W8</accession>
<dbReference type="GO" id="GO:0005524">
    <property type="term" value="F:ATP binding"/>
    <property type="evidence" value="ECO:0007669"/>
    <property type="project" value="UniProtKB-UniRule"/>
</dbReference>
<keyword evidence="2 9" id="KW-0963">Cytoplasm</keyword>
<feature type="binding site" evidence="9">
    <location>
        <position position="614"/>
    </location>
    <ligand>
        <name>ATP</name>
        <dbReference type="ChEBI" id="CHEBI:30616"/>
    </ligand>
</feature>
<evidence type="ECO:0000256" key="10">
    <source>
        <dbReference type="RuleBase" id="RU363035"/>
    </source>
</evidence>
<evidence type="ECO:0000256" key="2">
    <source>
        <dbReference type="ARBA" id="ARBA00022490"/>
    </source>
</evidence>
<reference evidence="15 16" key="1">
    <citation type="submission" date="2014-04" db="EMBL/GenBank/DDBJ databases">
        <title>A comprehensive comparison of genomes of Erythrobacter spp. strains.</title>
        <authorList>
            <person name="Zheng Q."/>
        </authorList>
    </citation>
    <scope>NUCLEOTIDE SEQUENCE [LARGE SCALE GENOMIC DNA]</scope>
    <source>
        <strain evidence="15 16">DSM 6997</strain>
    </source>
</reference>
<keyword evidence="16" id="KW-1185">Reference proteome</keyword>
<dbReference type="Pfam" id="PF13603">
    <property type="entry name" value="tRNA-synt_1_2"/>
    <property type="match status" value="1"/>
</dbReference>
<evidence type="ECO:0000256" key="7">
    <source>
        <dbReference type="ARBA" id="ARBA00023146"/>
    </source>
</evidence>
<evidence type="ECO:0000259" key="14">
    <source>
        <dbReference type="Pfam" id="PF13603"/>
    </source>
</evidence>
<dbReference type="EC" id="6.1.1.4" evidence="9"/>
<dbReference type="Gene3D" id="3.40.50.620">
    <property type="entry name" value="HUPs"/>
    <property type="match status" value="2"/>
</dbReference>
<dbReference type="CDD" id="cd07958">
    <property type="entry name" value="Anticodon_Ia_Leu_BEm"/>
    <property type="match status" value="1"/>
</dbReference>
<protein>
    <recommendedName>
        <fullName evidence="9">Leucine--tRNA ligase</fullName>
        <ecNumber evidence="9">6.1.1.4</ecNumber>
    </recommendedName>
    <alternativeName>
        <fullName evidence="9">Leucyl-tRNA synthetase</fullName>
        <shortName evidence="9">LeuRS</shortName>
    </alternativeName>
</protein>
<dbReference type="SUPFAM" id="SSF50677">
    <property type="entry name" value="ValRS/IleRS/LeuRS editing domain"/>
    <property type="match status" value="1"/>
</dbReference>
<feature type="domain" description="Aminoacyl-tRNA synthetase class Ia" evidence="11">
    <location>
        <begin position="417"/>
        <end position="573"/>
    </location>
</feature>
<dbReference type="RefSeq" id="WP_034961656.1">
    <property type="nucleotide sequence ID" value="NZ_JMIW01000007.1"/>
</dbReference>
<evidence type="ECO:0000256" key="3">
    <source>
        <dbReference type="ARBA" id="ARBA00022598"/>
    </source>
</evidence>
<dbReference type="PANTHER" id="PTHR43740:SF2">
    <property type="entry name" value="LEUCINE--TRNA LIGASE, MITOCHONDRIAL"/>
    <property type="match status" value="1"/>
</dbReference>
<keyword evidence="6 9" id="KW-0648">Protein biosynthesis</keyword>
<dbReference type="InterPro" id="IPR009080">
    <property type="entry name" value="tRNAsynth_Ia_anticodon-bd"/>
</dbReference>
<evidence type="ECO:0000313" key="15">
    <source>
        <dbReference type="EMBL" id="KEO88846.1"/>
    </source>
</evidence>
<comment type="catalytic activity">
    <reaction evidence="8 9">
        <text>tRNA(Leu) + L-leucine + ATP = L-leucyl-tRNA(Leu) + AMP + diphosphate</text>
        <dbReference type="Rhea" id="RHEA:11688"/>
        <dbReference type="Rhea" id="RHEA-COMP:9613"/>
        <dbReference type="Rhea" id="RHEA-COMP:9622"/>
        <dbReference type="ChEBI" id="CHEBI:30616"/>
        <dbReference type="ChEBI" id="CHEBI:33019"/>
        <dbReference type="ChEBI" id="CHEBI:57427"/>
        <dbReference type="ChEBI" id="CHEBI:78442"/>
        <dbReference type="ChEBI" id="CHEBI:78494"/>
        <dbReference type="ChEBI" id="CHEBI:456215"/>
        <dbReference type="EC" id="6.1.1.4"/>
    </reaction>
</comment>
<dbReference type="Pfam" id="PF09334">
    <property type="entry name" value="tRNA-synt_1g"/>
    <property type="match status" value="1"/>
</dbReference>
<feature type="domain" description="Methionyl/Leucyl tRNA synthetase" evidence="13">
    <location>
        <begin position="41"/>
        <end position="172"/>
    </location>
</feature>
<dbReference type="Gene3D" id="1.10.730.10">
    <property type="entry name" value="Isoleucyl-tRNA Synthetase, Domain 1"/>
    <property type="match status" value="1"/>
</dbReference>
<dbReference type="Gene3D" id="2.20.28.290">
    <property type="match status" value="1"/>
</dbReference>
<dbReference type="GO" id="GO:0006429">
    <property type="term" value="P:leucyl-tRNA aminoacylation"/>
    <property type="evidence" value="ECO:0007669"/>
    <property type="project" value="UniProtKB-UniRule"/>
</dbReference>
<organism evidence="15 16">
    <name type="scientific">Erythrobacter longus</name>
    <dbReference type="NCBI Taxonomy" id="1044"/>
    <lineage>
        <taxon>Bacteria</taxon>
        <taxon>Pseudomonadati</taxon>
        <taxon>Pseudomonadota</taxon>
        <taxon>Alphaproteobacteria</taxon>
        <taxon>Sphingomonadales</taxon>
        <taxon>Erythrobacteraceae</taxon>
        <taxon>Erythrobacter/Porphyrobacter group</taxon>
        <taxon>Erythrobacter</taxon>
    </lineage>
</organism>
<feature type="domain" description="Aminoacyl-tRNA synthetase class Ia" evidence="11">
    <location>
        <begin position="611"/>
        <end position="650"/>
    </location>
</feature>
<evidence type="ECO:0000256" key="8">
    <source>
        <dbReference type="ARBA" id="ARBA00047469"/>
    </source>
</evidence>
<dbReference type="InterPro" id="IPR014729">
    <property type="entry name" value="Rossmann-like_a/b/a_fold"/>
</dbReference>
<sequence length="835" mass="93383">MNDTRFEPAKADRRWQAAWDKAGTFNADSNSDKPKSYVLEMFPYPSGRIHMGHVRNYTMGDVLARYKKMRGFEVLHPMGWDAFGMPAENAAMEKKVHPGAWTRSNIEAMKAQLKRIGFALDWTREFATCDPEYYGHEQALFLDMYEAGLIDRRSSEVNWDPVDMTVLANEQVIDGKGWRSGAEVEKRKLDQWFLKITDFAEDLLDGLDDLKDWPDKVKLMQENWIGKSQGLEFSFDLSNGEKLPVYTTRPDTIFGASFVAVAADHPVAQALSGDPQVAAFIEECKKGGTTAAALETAEKLGFKTSITAKHPFSGLDLPVFIANFVLMDYGTGAVMGVPGHDQRDFEFATKYELPITRVVAKDVSEADAPMGGEAESGDGVIVNSDFLNGMSVEDAKADVISRAEDGSWGKGTTVWRLRDWGISRQRYWGTPIPFIHCDTCGIVPVPKDQLPVTLPEDVDFETPGNPLERHATWKHTSCPKCGGQARRETDTLDTFTNSSWYFLRFASQPADKPFDAEEIAKWMPVEHYIGGIEHAILHLLYARFWTRALAHIGKFDVKEPFASLFTQGMVTHETYRSGDRGWLSPDEVRIEGEKAFALDSGEQVERGRVIKMSKSKKNVVDPDNIINDYGADAVRWFMLSDSPPERDLPWSEAGIEGCYRFVQRLWRLFDQLDESATGEDKPLARRAHQTIVAVADDIEALSFNKAVARIYELTGAAEKAAPSESRNFAIRALLHMVSPMMPHLAEEAYAKMGADHLLADAPWPTHDEAMLVEDEVTIAVQHKGKLRDTLTAPKGASKEDLEAMALASEKVQRSLDGAEIRKVIVVPDRLVNIVT</sequence>
<comment type="subcellular location">
    <subcellularLocation>
        <location evidence="9">Cytoplasm</location>
    </subcellularLocation>
</comment>
<dbReference type="EMBL" id="JMIW01000007">
    <property type="protein sequence ID" value="KEO88846.1"/>
    <property type="molecule type" value="Genomic_DNA"/>
</dbReference>
<evidence type="ECO:0000256" key="6">
    <source>
        <dbReference type="ARBA" id="ARBA00022917"/>
    </source>
</evidence>
<dbReference type="GO" id="GO:0004823">
    <property type="term" value="F:leucine-tRNA ligase activity"/>
    <property type="evidence" value="ECO:0007669"/>
    <property type="project" value="UniProtKB-UniRule"/>
</dbReference>
<name>A0A074M2W8_ERYLO</name>
<feature type="short sequence motif" description="'HIGH' region" evidence="9">
    <location>
        <begin position="43"/>
        <end position="53"/>
    </location>
</feature>
<dbReference type="FunFam" id="3.10.20.590:FF:000001">
    <property type="entry name" value="Leucine--tRNA ligase"/>
    <property type="match status" value="1"/>
</dbReference>